<keyword evidence="1" id="KW-0472">Membrane</keyword>
<keyword evidence="1" id="KW-1133">Transmembrane helix</keyword>
<dbReference type="AlphaFoldDB" id="A0A2M8PEI2"/>
<organism evidence="2 3">
    <name type="scientific">Candidatus Thermofonsia Clade 1 bacterium</name>
    <dbReference type="NCBI Taxonomy" id="2364210"/>
    <lineage>
        <taxon>Bacteria</taxon>
        <taxon>Bacillati</taxon>
        <taxon>Chloroflexota</taxon>
        <taxon>Candidatus Thermofontia</taxon>
        <taxon>Candidatus Thermofonsia Clade 1</taxon>
    </lineage>
</organism>
<accession>A0A2M8PEI2</accession>
<sequence>MSQVVRQVIVLSTLIVAITLGAMLLLLSAFGSAPTNAPRLAAPTLAAPDPTPELIAQAEREAPIPSGAMALLLGAISGLLVILLSLTLLRAQRASQGR</sequence>
<dbReference type="Proteomes" id="UP000229681">
    <property type="component" value="Unassembled WGS sequence"/>
</dbReference>
<evidence type="ECO:0000313" key="3">
    <source>
        <dbReference type="Proteomes" id="UP000229681"/>
    </source>
</evidence>
<gene>
    <name evidence="2" type="ORF">CUN49_07950</name>
</gene>
<feature type="transmembrane region" description="Helical" evidence="1">
    <location>
        <begin position="70"/>
        <end position="89"/>
    </location>
</feature>
<comment type="caution">
    <text evidence="2">The sequence shown here is derived from an EMBL/GenBank/DDBJ whole genome shotgun (WGS) entry which is preliminary data.</text>
</comment>
<evidence type="ECO:0000256" key="1">
    <source>
        <dbReference type="SAM" id="Phobius"/>
    </source>
</evidence>
<protein>
    <submittedName>
        <fullName evidence="2">Uncharacterized protein</fullName>
    </submittedName>
</protein>
<reference evidence="2 3" key="1">
    <citation type="submission" date="2017-11" db="EMBL/GenBank/DDBJ databases">
        <title>Evolution of Phototrophy in the Chloroflexi Phylum Driven by Horizontal Gene Transfer.</title>
        <authorList>
            <person name="Ward L.M."/>
            <person name="Hemp J."/>
            <person name="Shih P.M."/>
            <person name="Mcglynn S.E."/>
            <person name="Fischer W."/>
        </authorList>
    </citation>
    <scope>NUCLEOTIDE SEQUENCE [LARGE SCALE GENOMIC DNA]</scope>
    <source>
        <strain evidence="2">JP3_13</strain>
    </source>
</reference>
<name>A0A2M8PEI2_9CHLR</name>
<dbReference type="EMBL" id="PGTM01000093">
    <property type="protein sequence ID" value="PJF35952.1"/>
    <property type="molecule type" value="Genomic_DNA"/>
</dbReference>
<proteinExistence type="predicted"/>
<evidence type="ECO:0000313" key="2">
    <source>
        <dbReference type="EMBL" id="PJF35952.1"/>
    </source>
</evidence>
<keyword evidence="1" id="KW-0812">Transmembrane</keyword>